<accession>A0A417XSF7</accession>
<name>A0A417XSF7_9ACTN</name>
<dbReference type="InterPro" id="IPR053844">
    <property type="entry name" value="AH_C"/>
</dbReference>
<feature type="domain" description="Amidase" evidence="2">
    <location>
        <begin position="25"/>
        <end position="413"/>
    </location>
</feature>
<proteinExistence type="predicted"/>
<keyword evidence="5" id="KW-1185">Reference proteome</keyword>
<comment type="caution">
    <text evidence="4">The sequence shown here is derived from an EMBL/GenBank/DDBJ whole genome shotgun (WGS) entry which is preliminary data.</text>
</comment>
<dbReference type="RefSeq" id="WP_118929101.1">
    <property type="nucleotide sequence ID" value="NZ_QXGH01000052.1"/>
</dbReference>
<dbReference type="PANTHER" id="PTHR11895:SF169">
    <property type="entry name" value="GLUTAMYL-TRNA(GLN) AMIDOTRANSFERASE"/>
    <property type="match status" value="1"/>
</dbReference>
<dbReference type="EC" id="3.5.1.54" evidence="4"/>
<evidence type="ECO:0000259" key="3">
    <source>
        <dbReference type="Pfam" id="PF21986"/>
    </source>
</evidence>
<evidence type="ECO:0000256" key="1">
    <source>
        <dbReference type="SAM" id="MobiDB-lite"/>
    </source>
</evidence>
<dbReference type="NCBIfam" id="TIGR02713">
    <property type="entry name" value="allophanate_hyd"/>
    <property type="match status" value="1"/>
</dbReference>
<dbReference type="InterPro" id="IPR036928">
    <property type="entry name" value="AS_sf"/>
</dbReference>
<dbReference type="InterPro" id="IPR014085">
    <property type="entry name" value="Allophanate_hydrolase"/>
</dbReference>
<dbReference type="Pfam" id="PF01425">
    <property type="entry name" value="Amidase"/>
    <property type="match status" value="1"/>
</dbReference>
<dbReference type="InterPro" id="IPR000120">
    <property type="entry name" value="Amidase"/>
</dbReference>
<dbReference type="Gene3D" id="3.90.1300.10">
    <property type="entry name" value="Amidase signature (AS) domain"/>
    <property type="match status" value="1"/>
</dbReference>
<dbReference type="Proteomes" id="UP000283644">
    <property type="component" value="Unassembled WGS sequence"/>
</dbReference>
<dbReference type="NCBIfam" id="NF006043">
    <property type="entry name" value="PRK08186.1"/>
    <property type="match status" value="1"/>
</dbReference>
<dbReference type="SUPFAM" id="SSF75304">
    <property type="entry name" value="Amidase signature (AS) enzymes"/>
    <property type="match status" value="1"/>
</dbReference>
<evidence type="ECO:0000313" key="5">
    <source>
        <dbReference type="Proteomes" id="UP000283644"/>
    </source>
</evidence>
<organism evidence="4 5">
    <name type="scientific">Nocardioides immobilis</name>
    <dbReference type="NCBI Taxonomy" id="2049295"/>
    <lineage>
        <taxon>Bacteria</taxon>
        <taxon>Bacillati</taxon>
        <taxon>Actinomycetota</taxon>
        <taxon>Actinomycetes</taxon>
        <taxon>Propionibacteriales</taxon>
        <taxon>Nocardioidaceae</taxon>
        <taxon>Nocardioides</taxon>
    </lineage>
</organism>
<reference evidence="4 5" key="1">
    <citation type="submission" date="2018-09" db="EMBL/GenBank/DDBJ databases">
        <title>Genome sequencing of Nocardioides immobilis CCTCC AB 2017083 for comparison to Nocardioides silvaticus.</title>
        <authorList>
            <person name="Li C."/>
            <person name="Wang G."/>
        </authorList>
    </citation>
    <scope>NUCLEOTIDE SEQUENCE [LARGE SCALE GENOMIC DNA]</scope>
    <source>
        <strain evidence="4 5">CCTCC AB 2017083</strain>
    </source>
</reference>
<keyword evidence="4" id="KW-0378">Hydrolase</keyword>
<gene>
    <name evidence="4" type="primary">atzF</name>
    <name evidence="4" type="ORF">D0Z08_30795</name>
</gene>
<dbReference type="Gene3D" id="1.20.58.1700">
    <property type="match status" value="1"/>
</dbReference>
<evidence type="ECO:0000313" key="4">
    <source>
        <dbReference type="EMBL" id="RHW23260.1"/>
    </source>
</evidence>
<dbReference type="Pfam" id="PF21986">
    <property type="entry name" value="AH_C"/>
    <property type="match status" value="1"/>
</dbReference>
<dbReference type="PANTHER" id="PTHR11895">
    <property type="entry name" value="TRANSAMIDASE"/>
    <property type="match status" value="1"/>
</dbReference>
<dbReference type="GO" id="GO:0004039">
    <property type="term" value="F:allophanate hydrolase activity"/>
    <property type="evidence" value="ECO:0007669"/>
    <property type="project" value="UniProtKB-EC"/>
</dbReference>
<dbReference type="InterPro" id="IPR023631">
    <property type="entry name" value="Amidase_dom"/>
</dbReference>
<feature type="domain" description="Allophanate hydrolase C-terminal" evidence="3">
    <location>
        <begin position="456"/>
        <end position="579"/>
    </location>
</feature>
<evidence type="ECO:0000259" key="2">
    <source>
        <dbReference type="Pfam" id="PF01425"/>
    </source>
</evidence>
<protein>
    <submittedName>
        <fullName evidence="4">Allophanate hydrolase</fullName>
        <ecNumber evidence="4">3.5.1.54</ecNumber>
    </submittedName>
</protein>
<dbReference type="Gene3D" id="3.10.490.10">
    <property type="entry name" value="Gamma-glutamyl cyclotransferase-like"/>
    <property type="match status" value="1"/>
</dbReference>
<dbReference type="OrthoDB" id="182039at2"/>
<sequence>MSGASSARIPTAYAAIAAGRPEVFIEVVPQPEAAAEHSDRVAAGGSLAGLLLAVKNNVDVAGFATTAACPAFADGPAREDASAVARLRAAGATVVGVTNLDQFATGLVGQRSPYGGVRDSRRPDFVSGGSSSGSAVAVALGMADIAIGTDTAGSGRVPAAFQGIVGIKPTLGTVSTSGVVPACRSWDAVTILARDLDTANTAMGAMAGGADTRTWPADIPLAAPTAARVAVPDDLSSLAPGWADAFTAAADRLQAQGCTVDAIPFADFLAAARLLYDGALVAERHAAVGAFIEAHRDDPAVDPTVSAIIGAAAAHTGSTMTQDLERLAVLEARASALWAGRDALLIPTAPGHPTRAAVAADPVGVNAWVGTFTNFCNLFDLCAVAVPAGCVTEPDGSLAQFGVTVVARPFHDAVALDLAQRVMVAPPDLRDLAGPTAAPALPPADPWPVRAGAPAVDLFVVGAHLVGQPLEHELRRLGARWVGTAATTASYRLAVLATSPPKPGLARVADSSGAEIPGEVWQLSTGALGRFLAELPAPMMLGPVDLADGRTVVGFGCTTDAVGGATDITGYGDWRSYLAAMTRPDTGNGSGMDRNPGRVQRRSDGSFFSK</sequence>
<dbReference type="AlphaFoldDB" id="A0A417XSF7"/>
<feature type="region of interest" description="Disordered" evidence="1">
    <location>
        <begin position="582"/>
        <end position="610"/>
    </location>
</feature>
<dbReference type="EMBL" id="QXGH01000052">
    <property type="protein sequence ID" value="RHW23260.1"/>
    <property type="molecule type" value="Genomic_DNA"/>
</dbReference>